<dbReference type="InterPro" id="IPR008912">
    <property type="entry name" value="Uncharacterised_CoxE"/>
</dbReference>
<dbReference type="RefSeq" id="WP_009498770.1">
    <property type="nucleotide sequence ID" value="NZ_GL982999.1"/>
</dbReference>
<dbReference type="EMBL" id="AFPZ01000067">
    <property type="protein sequence ID" value="EGQ25734.1"/>
    <property type="molecule type" value="Genomic_DNA"/>
</dbReference>
<proteinExistence type="predicted"/>
<dbReference type="GO" id="GO:0005829">
    <property type="term" value="C:cytosol"/>
    <property type="evidence" value="ECO:0007669"/>
    <property type="project" value="TreeGrafter"/>
</dbReference>
<sequence>MKFLQRSKVIKDQRSVLNTDAFDKRRFKELFEMSDELQKVRAEGILPTMEPLLSDVWASLYKMKPRILIGEIDAVLKSNQTLIKRVMSDEQFENFRRFTRLDDLSAAICTVKFGEKINEWLDDSQQQDEELGMLLNAIREQLPGKQSEEIEEVENGPLQELERAALELDEKLQLTFETNGDRFLQALDEAKEETIRIKESLISLMGGLSAGKGAADLKNIPLRNQLSLAEKIATDPKMQQIAEWAGRFKQIAQNKQKLNYTAAMERRDVTLGNELERLLPMELALYTHPAVRNEFLRRYAEGEIMQYEQKKREQLGKGPIVICLDQSGSMKLLDNQSKGFLLALLAIAKKQRRDLCVVLFSTSIQSFTYEKGKITAPELIRLVRTYLGGGTDFKLPLNETLKVINKSRFKQADVIFITDGEDELSEAFLNEFNQKKREKKFNVLSLVIGNHTDVTEYFSDKVLHVTNFDEEGSFAAFEI</sequence>
<comment type="caution">
    <text evidence="1">The sequence shown here is derived from an EMBL/GenBank/DDBJ whole genome shotgun (WGS) entry which is preliminary data.</text>
</comment>
<dbReference type="STRING" id="759851.SAMN04244570_0276"/>
<accession>F9DTH6</accession>
<dbReference type="Pfam" id="PF05762">
    <property type="entry name" value="VWA_CoxE"/>
    <property type="match status" value="1"/>
</dbReference>
<dbReference type="eggNOG" id="COG2425">
    <property type="taxonomic scope" value="Bacteria"/>
</dbReference>
<dbReference type="OrthoDB" id="92417at2"/>
<dbReference type="PANTHER" id="PTHR36846:SF1">
    <property type="entry name" value="PROTEIN VIAA"/>
    <property type="match status" value="1"/>
</dbReference>
<dbReference type="PANTHER" id="PTHR36846">
    <property type="entry name" value="PROTEIN VIAA"/>
    <property type="match status" value="1"/>
</dbReference>
<dbReference type="SUPFAM" id="SSF53300">
    <property type="entry name" value="vWA-like"/>
    <property type="match status" value="1"/>
</dbReference>
<dbReference type="AlphaFoldDB" id="F9DTH6"/>
<name>F9DTH6_9BACL</name>
<dbReference type="HOGENOM" id="CLU_036888_0_0_9"/>
<evidence type="ECO:0000313" key="2">
    <source>
        <dbReference type="Proteomes" id="UP000005316"/>
    </source>
</evidence>
<evidence type="ECO:0000313" key="1">
    <source>
        <dbReference type="EMBL" id="EGQ25734.1"/>
    </source>
</evidence>
<protein>
    <submittedName>
        <fullName evidence="1">von Willebrand factor type A domain protein</fullName>
    </submittedName>
</protein>
<dbReference type="Gene3D" id="3.40.50.410">
    <property type="entry name" value="von Willebrand factor, type A domain"/>
    <property type="match status" value="1"/>
</dbReference>
<gene>
    <name evidence="1" type="ORF">HMPREF9372_2107</name>
</gene>
<reference evidence="1 2" key="1">
    <citation type="submission" date="2011-04" db="EMBL/GenBank/DDBJ databases">
        <authorList>
            <person name="Muzny D."/>
            <person name="Qin X."/>
            <person name="Deng J."/>
            <person name="Jiang H."/>
            <person name="Liu Y."/>
            <person name="Qu J."/>
            <person name="Song X.-Z."/>
            <person name="Zhang L."/>
            <person name="Thornton R."/>
            <person name="Coyle M."/>
            <person name="Francisco L."/>
            <person name="Jackson L."/>
            <person name="Javaid M."/>
            <person name="Korchina V."/>
            <person name="Kovar C."/>
            <person name="Mata R."/>
            <person name="Mathew T."/>
            <person name="Ngo R."/>
            <person name="Nguyen L."/>
            <person name="Nguyen N."/>
            <person name="Okwuonu G."/>
            <person name="Ongeri F."/>
            <person name="Pham C."/>
            <person name="Simmons D."/>
            <person name="Wilczek-Boney K."/>
            <person name="Hale W."/>
            <person name="Jakkamsetti A."/>
            <person name="Pham P."/>
            <person name="Ruth R."/>
            <person name="San Lucas F."/>
            <person name="Warren J."/>
            <person name="Zhang J."/>
            <person name="Zhao Z."/>
            <person name="Zhou C."/>
            <person name="Zhu D."/>
            <person name="Lee S."/>
            <person name="Bess C."/>
            <person name="Blankenburg K."/>
            <person name="Forbes L."/>
            <person name="Fu Q."/>
            <person name="Gubbala S."/>
            <person name="Hirani K."/>
            <person name="Jayaseelan J.C."/>
            <person name="Lara F."/>
            <person name="Munidasa M."/>
            <person name="Palculict T."/>
            <person name="Patil S."/>
            <person name="Pu L.-L."/>
            <person name="Saada N."/>
            <person name="Tang L."/>
            <person name="Weissenberger G."/>
            <person name="Zhu Y."/>
            <person name="Hemphill L."/>
            <person name="Shang Y."/>
            <person name="Youmans B."/>
            <person name="Ayvaz T."/>
            <person name="Ross M."/>
            <person name="Santibanez J."/>
            <person name="Aqrawi P."/>
            <person name="Gross S."/>
            <person name="Joshi V."/>
            <person name="Fowler G."/>
            <person name="Nazareth L."/>
            <person name="Reid J."/>
            <person name="Worley K."/>
            <person name="Petrosino J."/>
            <person name="Highlander S."/>
            <person name="Gibbs R."/>
        </authorList>
    </citation>
    <scope>NUCLEOTIDE SEQUENCE [LARGE SCALE GENOMIC DNA]</scope>
    <source>
        <strain evidence="1 2">2681</strain>
    </source>
</reference>
<dbReference type="InterPro" id="IPR036465">
    <property type="entry name" value="vWFA_dom_sf"/>
</dbReference>
<organism evidence="1 2">
    <name type="scientific">Sporosarcina newyorkensis 2681</name>
    <dbReference type="NCBI Taxonomy" id="1027292"/>
    <lineage>
        <taxon>Bacteria</taxon>
        <taxon>Bacillati</taxon>
        <taxon>Bacillota</taxon>
        <taxon>Bacilli</taxon>
        <taxon>Bacillales</taxon>
        <taxon>Caryophanaceae</taxon>
        <taxon>Sporosarcina</taxon>
    </lineage>
</organism>
<dbReference type="Proteomes" id="UP000005316">
    <property type="component" value="Unassembled WGS sequence"/>
</dbReference>